<dbReference type="EMBL" id="FOTO01000019">
    <property type="protein sequence ID" value="SFM19057.1"/>
    <property type="molecule type" value="Genomic_DNA"/>
</dbReference>
<dbReference type="AlphaFoldDB" id="A0A8G2C614"/>
<dbReference type="Proteomes" id="UP000199581">
    <property type="component" value="Unassembled WGS sequence"/>
</dbReference>
<proteinExistence type="predicted"/>
<evidence type="ECO:0000313" key="2">
    <source>
        <dbReference type="Proteomes" id="UP000199581"/>
    </source>
</evidence>
<dbReference type="OrthoDB" id="5432442at2"/>
<protein>
    <submittedName>
        <fullName evidence="1">Uncharacterized protein</fullName>
    </submittedName>
</protein>
<keyword evidence="2" id="KW-1185">Reference proteome</keyword>
<name>A0A8G2C614_DESNO</name>
<evidence type="ECO:0000313" key="1">
    <source>
        <dbReference type="EMBL" id="SFM19057.1"/>
    </source>
</evidence>
<comment type="caution">
    <text evidence="1">The sequence shown here is derived from an EMBL/GenBank/DDBJ whole genome shotgun (WGS) entry which is preliminary data.</text>
</comment>
<sequence length="99" mass="10617">MANRPLGLVRDMLAGMGLGLTYAYEDLVFVEHNAFLLQFGDTDESVGLHVNADCPDDQLASLVAKAVRAGAGVGLTVAMRGRYEIRANDSDGTFSVNFH</sequence>
<accession>A0A8G2C614</accession>
<gene>
    <name evidence="1" type="ORF">SAMN05421830_11930</name>
</gene>
<dbReference type="RefSeq" id="WP_143077956.1">
    <property type="nucleotide sequence ID" value="NZ_FOTO01000019.1"/>
</dbReference>
<reference evidence="1 2" key="1">
    <citation type="submission" date="2016-10" db="EMBL/GenBank/DDBJ databases">
        <authorList>
            <person name="Varghese N."/>
            <person name="Submissions S."/>
        </authorList>
    </citation>
    <scope>NUCLEOTIDE SEQUENCE [LARGE SCALE GENOMIC DNA]</scope>
    <source>
        <strain evidence="1 2">DSM 1741</strain>
    </source>
</reference>
<organism evidence="1 2">
    <name type="scientific">Desulfomicrobium norvegicum (strain DSM 1741 / NCIMB 8310)</name>
    <name type="common">Desulfovibrio baculatus (strain Norway 4)</name>
    <name type="synonym">Desulfovibrio desulfuricans (strain Norway 4)</name>
    <dbReference type="NCBI Taxonomy" id="52561"/>
    <lineage>
        <taxon>Bacteria</taxon>
        <taxon>Pseudomonadati</taxon>
        <taxon>Thermodesulfobacteriota</taxon>
        <taxon>Desulfovibrionia</taxon>
        <taxon>Desulfovibrionales</taxon>
        <taxon>Desulfomicrobiaceae</taxon>
        <taxon>Desulfomicrobium</taxon>
    </lineage>
</organism>